<organism evidence="1 2">
    <name type="scientific">Romanomermis culicivorax</name>
    <name type="common">Nematode worm</name>
    <dbReference type="NCBI Taxonomy" id="13658"/>
    <lineage>
        <taxon>Eukaryota</taxon>
        <taxon>Metazoa</taxon>
        <taxon>Ecdysozoa</taxon>
        <taxon>Nematoda</taxon>
        <taxon>Enoplea</taxon>
        <taxon>Dorylaimia</taxon>
        <taxon>Mermithida</taxon>
        <taxon>Mermithoidea</taxon>
        <taxon>Mermithidae</taxon>
        <taxon>Romanomermis</taxon>
    </lineage>
</organism>
<sequence>MIFATMRLDKNNSLTFLCKNSFFACVIG</sequence>
<proteinExistence type="predicted"/>
<dbReference type="Proteomes" id="UP000887565">
    <property type="component" value="Unplaced"/>
</dbReference>
<keyword evidence="1" id="KW-1185">Reference proteome</keyword>
<name>A0A915I0C9_ROMCU</name>
<dbReference type="WBParaSite" id="nRc.2.0.1.t07562-RA">
    <property type="protein sequence ID" value="nRc.2.0.1.t07562-RA"/>
    <property type="gene ID" value="nRc.2.0.1.g07562"/>
</dbReference>
<evidence type="ECO:0000313" key="2">
    <source>
        <dbReference type="WBParaSite" id="nRc.2.0.1.t07562-RA"/>
    </source>
</evidence>
<dbReference type="AlphaFoldDB" id="A0A915I0C9"/>
<reference evidence="2" key="1">
    <citation type="submission" date="2022-11" db="UniProtKB">
        <authorList>
            <consortium name="WormBaseParasite"/>
        </authorList>
    </citation>
    <scope>IDENTIFICATION</scope>
</reference>
<accession>A0A915I0C9</accession>
<protein>
    <submittedName>
        <fullName evidence="2">Uncharacterized protein</fullName>
    </submittedName>
</protein>
<evidence type="ECO:0000313" key="1">
    <source>
        <dbReference type="Proteomes" id="UP000887565"/>
    </source>
</evidence>